<dbReference type="Proteomes" id="UP000095709">
    <property type="component" value="Unassembled WGS sequence"/>
</dbReference>
<reference evidence="5 6" key="1">
    <citation type="submission" date="2015-09" db="EMBL/GenBank/DDBJ databases">
        <authorList>
            <consortium name="Pathogen Informatics"/>
        </authorList>
    </citation>
    <scope>NUCLEOTIDE SEQUENCE [LARGE SCALE GENOMIC DNA]</scope>
    <source>
        <strain evidence="1 5">2789STDY5608849</strain>
        <strain evidence="2 6">2789STDY5834885</strain>
    </source>
</reference>
<sequence>MTRKGDFVLRQIADEYVLIPYGATAEKMNQVLTLSETAAFIYEQTGDAVSAKEIAKRLGKAYDMPAEEVQEDVNAVLETFRNYGILERV</sequence>
<dbReference type="GeneID" id="79854866"/>
<proteinExistence type="predicted"/>
<gene>
    <name evidence="1" type="ORF">ERS852406_00066</name>
    <name evidence="2" type="ORF">ERS852498_02569</name>
    <name evidence="4" type="ORF">G5B05_05030</name>
    <name evidence="3" type="ORF">L0N21_12155</name>
</gene>
<evidence type="ECO:0000313" key="4">
    <source>
        <dbReference type="EMBL" id="NSE15782.1"/>
    </source>
</evidence>
<dbReference type="Pfam" id="PF05402">
    <property type="entry name" value="PqqD"/>
    <property type="match status" value="1"/>
</dbReference>
<dbReference type="EMBL" id="CZAL01000014">
    <property type="protein sequence ID" value="CUP69001.1"/>
    <property type="molecule type" value="Genomic_DNA"/>
</dbReference>
<organism evidence="1 5">
    <name type="scientific">Fusicatenibacter saccharivorans</name>
    <dbReference type="NCBI Taxonomy" id="1150298"/>
    <lineage>
        <taxon>Bacteria</taxon>
        <taxon>Bacillati</taxon>
        <taxon>Bacillota</taxon>
        <taxon>Clostridia</taxon>
        <taxon>Lachnospirales</taxon>
        <taxon>Lachnospiraceae</taxon>
        <taxon>Fusicatenibacter</taxon>
    </lineage>
</organism>
<evidence type="ECO:0000313" key="3">
    <source>
        <dbReference type="EMBL" id="MCG4766252.1"/>
    </source>
</evidence>
<reference evidence="4 7" key="2">
    <citation type="journal article" date="2020" name="Cell Host Microbe">
        <title>Functional and Genomic Variation between Human-Derived Isolates of Lachnospiraceae Reveals Inter- and Intra-Species Diversity.</title>
        <authorList>
            <person name="Sorbara M.T."/>
            <person name="Littmann E.R."/>
            <person name="Fontana E."/>
            <person name="Moody T.U."/>
            <person name="Kohout C.E."/>
            <person name="Gjonbalaj M."/>
            <person name="Eaton V."/>
            <person name="Seok R."/>
            <person name="Leiner I.M."/>
            <person name="Pamer E.G."/>
        </authorList>
    </citation>
    <scope>NUCLEOTIDE SEQUENCE [LARGE SCALE GENOMIC DNA]</scope>
    <source>
        <strain evidence="4 7">MSK.14.54</strain>
    </source>
</reference>
<dbReference type="STRING" id="1150298.ERS852406_00066"/>
<evidence type="ECO:0000313" key="5">
    <source>
        <dbReference type="Proteomes" id="UP000095706"/>
    </source>
</evidence>
<protein>
    <submittedName>
        <fullName evidence="1">Coenzyme PQQ synthesis protein D (PqqD)</fullName>
    </submittedName>
    <submittedName>
        <fullName evidence="3">PqqD family protein</fullName>
    </submittedName>
</protein>
<dbReference type="EMBL" id="CYYV01000001">
    <property type="protein sequence ID" value="CUN36237.1"/>
    <property type="molecule type" value="Genomic_DNA"/>
</dbReference>
<dbReference type="EMBL" id="JAAITQ010000006">
    <property type="protein sequence ID" value="NSE15782.1"/>
    <property type="molecule type" value="Genomic_DNA"/>
</dbReference>
<evidence type="ECO:0000313" key="2">
    <source>
        <dbReference type="EMBL" id="CUP69001.1"/>
    </source>
</evidence>
<evidence type="ECO:0000313" key="1">
    <source>
        <dbReference type="EMBL" id="CUN36237.1"/>
    </source>
</evidence>
<accession>A0A173WCQ6</accession>
<dbReference type="AlphaFoldDB" id="A0A173WCQ6"/>
<keyword evidence="7" id="KW-1185">Reference proteome</keyword>
<name>A0A173WCQ6_9FIRM</name>
<reference evidence="4" key="3">
    <citation type="submission" date="2020-02" db="EMBL/GenBank/DDBJ databases">
        <authorList>
            <person name="Littmann E."/>
            <person name="Sorbara M."/>
        </authorList>
    </citation>
    <scope>NUCLEOTIDE SEQUENCE</scope>
    <source>
        <strain evidence="4">MSK.14.54</strain>
    </source>
</reference>
<dbReference type="InterPro" id="IPR008792">
    <property type="entry name" value="PQQD"/>
</dbReference>
<dbReference type="InterPro" id="IPR041881">
    <property type="entry name" value="PqqD_sf"/>
</dbReference>
<dbReference type="Gene3D" id="1.10.10.1150">
    <property type="entry name" value="Coenzyme PQQ synthesis protein D (PqqD)"/>
    <property type="match status" value="1"/>
</dbReference>
<evidence type="ECO:0000313" key="6">
    <source>
        <dbReference type="Proteomes" id="UP000095709"/>
    </source>
</evidence>
<dbReference type="Proteomes" id="UP000768180">
    <property type="component" value="Unassembled WGS sequence"/>
</dbReference>
<evidence type="ECO:0000313" key="7">
    <source>
        <dbReference type="Proteomes" id="UP000768180"/>
    </source>
</evidence>
<dbReference type="Proteomes" id="UP001199915">
    <property type="component" value="Unassembled WGS sequence"/>
</dbReference>
<dbReference type="RefSeq" id="WP_022461108.1">
    <property type="nucleotide sequence ID" value="NZ_CAXSRP010000014.1"/>
</dbReference>
<reference evidence="3" key="4">
    <citation type="submission" date="2022-01" db="EMBL/GenBank/DDBJ databases">
        <title>Collection of gut derived symbiotic bacterial strains cultured from healthy donors.</title>
        <authorList>
            <person name="Lin H."/>
            <person name="Kohout C."/>
            <person name="Waligurski E."/>
            <person name="Pamer E.G."/>
        </authorList>
    </citation>
    <scope>NUCLEOTIDE SEQUENCE</scope>
    <source>
        <strain evidence="3">DFI.5.49</strain>
    </source>
</reference>
<dbReference type="Proteomes" id="UP000095706">
    <property type="component" value="Unassembled WGS sequence"/>
</dbReference>
<dbReference type="EMBL" id="JAKNFS010000016">
    <property type="protein sequence ID" value="MCG4766252.1"/>
    <property type="molecule type" value="Genomic_DNA"/>
</dbReference>